<dbReference type="RefSeq" id="WP_147159901.1">
    <property type="nucleotide sequence ID" value="NZ_BJYR01000015.1"/>
</dbReference>
<feature type="chain" id="PRO_5021989506" description="CHAT domain-containing protein" evidence="2">
    <location>
        <begin position="18"/>
        <end position="978"/>
    </location>
</feature>
<feature type="region of interest" description="Disordered" evidence="1">
    <location>
        <begin position="19"/>
        <end position="45"/>
    </location>
</feature>
<comment type="caution">
    <text evidence="4">The sequence shown here is derived from an EMBL/GenBank/DDBJ whole genome shotgun (WGS) entry which is preliminary data.</text>
</comment>
<gene>
    <name evidence="4" type="ORF">NSE01_24050</name>
</gene>
<feature type="domain" description="CHAT" evidence="3">
    <location>
        <begin position="671"/>
        <end position="973"/>
    </location>
</feature>
<reference evidence="4 5" key="1">
    <citation type="submission" date="2019-07" db="EMBL/GenBank/DDBJ databases">
        <title>Whole genome shotgun sequence of Novosphingobium sediminis NBRC 106119.</title>
        <authorList>
            <person name="Hosoyama A."/>
            <person name="Uohara A."/>
            <person name="Ohji S."/>
            <person name="Ichikawa N."/>
        </authorList>
    </citation>
    <scope>NUCLEOTIDE SEQUENCE [LARGE SCALE GENOMIC DNA]</scope>
    <source>
        <strain evidence="4 5">NBRC 106119</strain>
    </source>
</reference>
<dbReference type="Proteomes" id="UP000321464">
    <property type="component" value="Unassembled WGS sequence"/>
</dbReference>
<dbReference type="AlphaFoldDB" id="A0A512ALI7"/>
<sequence length="978" mass="103376">MLADVLSLLLAAAPAAATPDRAAPAPVDTELSDSGPNDIPHCGEPASSLTAMQERIGNRPTEPELNLFGRELQPEDGARCNGVQYFALVQVYAQYALFGRTADAARIGEVILRFREKAFADDPSPANSLEVARAKLQLAQTRMKLGEIEAYRDVLTDTLAKSQVNPNDMQYRVNLANLAQVAMTMGEYASARDLAMRGLSLAASDLGPGGYAPDETPAQVQTSERCTATFVEQGAVIQRIVAKPAGTPAGPTDEADLSAAQAKLSPCYAEQIAETSRGLIRSNHSQNLRTLADSLLALGDDAAAERVLRQLVTAPRDYGENSGQAELDLAKLLNRKGAADWRTYAEAARRKAKRDAGIRDPMASWTGQTLPFEQVVGDRNKAGLTSYVLQRAGETELLLGRPAVALTFFDGAEPATSSALLRDGLVSPRTRLLKGLALLADGRPAQAVPFLEDASRDFDAFTPTSRDARSMAMNRNEGALDAHLALLEAALVAGDAEAADRALLRAGRSQLSRSLAGGALRGSGDTAAVDALEAARLATQEDHALVSAVARGAPERELQRLAQSAATLHRMAAAKTDQAARSQPKLQLFGLAPITTTAAIRAQLPANAAILIYAVGSQRGYAALLTRDHLQIERLAPGRNALAAAVGRLRASTEFRVTARGAVTRPFAQSDAEALYRALVTPFAARLGTLNRLYISRTAPLDGLPFAALRDPVSRKWLIDQAALSLVLDPSALTHAPATPRGARPSVLAIGDPRVTVRGLFRDLTIDGTKPFTPAPVRPAAAAAGQSLPGAVAELTAIITAAGGRSLVLAGPQATEARFRAEAIKSYDIIAIASHAVTESVTYKSPRPAIVFTPDAARVAANDGLLHPDEIEGLAIKADTIILSACETASGNGQPGAEALSGLAQAFLYAGSRTVFATQWKVESLSAATLMALTASTMTSLPDASERLRRSMRTLRGRQGYTHPAYWAPFVVVERALS</sequence>
<evidence type="ECO:0000313" key="4">
    <source>
        <dbReference type="EMBL" id="GEO00573.1"/>
    </source>
</evidence>
<dbReference type="OrthoDB" id="9787760at2"/>
<proteinExistence type="predicted"/>
<evidence type="ECO:0000259" key="3">
    <source>
        <dbReference type="Pfam" id="PF12770"/>
    </source>
</evidence>
<name>A0A512ALI7_9SPHN</name>
<evidence type="ECO:0000313" key="5">
    <source>
        <dbReference type="Proteomes" id="UP000321464"/>
    </source>
</evidence>
<evidence type="ECO:0000256" key="1">
    <source>
        <dbReference type="SAM" id="MobiDB-lite"/>
    </source>
</evidence>
<feature type="signal peptide" evidence="2">
    <location>
        <begin position="1"/>
        <end position="17"/>
    </location>
</feature>
<dbReference type="Pfam" id="PF12770">
    <property type="entry name" value="CHAT"/>
    <property type="match status" value="1"/>
</dbReference>
<accession>A0A512ALI7</accession>
<dbReference type="EMBL" id="BJYR01000015">
    <property type="protein sequence ID" value="GEO00573.1"/>
    <property type="molecule type" value="Genomic_DNA"/>
</dbReference>
<keyword evidence="2" id="KW-0732">Signal</keyword>
<dbReference type="InterPro" id="IPR024983">
    <property type="entry name" value="CHAT_dom"/>
</dbReference>
<organism evidence="4 5">
    <name type="scientific">Novosphingobium sediminis</name>
    <dbReference type="NCBI Taxonomy" id="707214"/>
    <lineage>
        <taxon>Bacteria</taxon>
        <taxon>Pseudomonadati</taxon>
        <taxon>Pseudomonadota</taxon>
        <taxon>Alphaproteobacteria</taxon>
        <taxon>Sphingomonadales</taxon>
        <taxon>Sphingomonadaceae</taxon>
        <taxon>Novosphingobium</taxon>
    </lineage>
</organism>
<evidence type="ECO:0000256" key="2">
    <source>
        <dbReference type="SAM" id="SignalP"/>
    </source>
</evidence>
<protein>
    <recommendedName>
        <fullName evidence="3">CHAT domain-containing protein</fullName>
    </recommendedName>
</protein>
<keyword evidence="5" id="KW-1185">Reference proteome</keyword>